<feature type="transmembrane region" description="Helical" evidence="1">
    <location>
        <begin position="286"/>
        <end position="305"/>
    </location>
</feature>
<feature type="transmembrane region" description="Helical" evidence="1">
    <location>
        <begin position="115"/>
        <end position="148"/>
    </location>
</feature>
<name>A0A8T4LDB9_9ARCH</name>
<feature type="transmembrane region" description="Helical" evidence="1">
    <location>
        <begin position="12"/>
        <end position="27"/>
    </location>
</feature>
<proteinExistence type="predicted"/>
<feature type="transmembrane region" description="Helical" evidence="1">
    <location>
        <begin position="392"/>
        <end position="412"/>
    </location>
</feature>
<feature type="transmembrane region" description="Helical" evidence="1">
    <location>
        <begin position="160"/>
        <end position="188"/>
    </location>
</feature>
<reference evidence="2" key="1">
    <citation type="submission" date="2021-03" db="EMBL/GenBank/DDBJ databases">
        <authorList>
            <person name="Jaffe A."/>
        </authorList>
    </citation>
    <scope>NUCLEOTIDE SEQUENCE</scope>
    <source>
        <strain evidence="2">RIFCSPLOWO2_01_FULL_58_19</strain>
    </source>
</reference>
<comment type="caution">
    <text evidence="2">The sequence shown here is derived from an EMBL/GenBank/DDBJ whole genome shotgun (WGS) entry which is preliminary data.</text>
</comment>
<dbReference type="Proteomes" id="UP000678237">
    <property type="component" value="Unassembled WGS sequence"/>
</dbReference>
<evidence type="ECO:0000313" key="3">
    <source>
        <dbReference type="Proteomes" id="UP000678237"/>
    </source>
</evidence>
<evidence type="ECO:0000313" key="2">
    <source>
        <dbReference type="EMBL" id="MBS3063609.1"/>
    </source>
</evidence>
<gene>
    <name evidence="2" type="ORF">J4203_07140</name>
</gene>
<feature type="transmembrane region" description="Helical" evidence="1">
    <location>
        <begin position="317"/>
        <end position="336"/>
    </location>
</feature>
<feature type="transmembrane region" description="Helical" evidence="1">
    <location>
        <begin position="89"/>
        <end position="108"/>
    </location>
</feature>
<feature type="transmembrane region" description="Helical" evidence="1">
    <location>
        <begin position="200"/>
        <end position="223"/>
    </location>
</feature>
<sequence>MGLGEGGQHRLFYLIILGLLVLGRIWLDRPIMLDDSFRYRSAAVGFLQGEYAPVQRGLAYQWDSPLYPILIAMSTVFFGDTILSLHVPIIFSAILLFFAFFALALRFLKDDLFAFFSVVVLLLLVPPWLNAPLSLAVNLSLFVAVLLFHQKVLESPRQFPIFAVLVGAFMFTRPENLLIGGILLLYSVIELRKRNSGFPFSIHALLGYLVIFVLIAVFIHFYWSQFIVPNRSDVYLTDAHPIYTHRDIFYNAFAFVGFLAVFLFNSSFLFLLALLGWGQSRKSPMFSLSIVLVTLYWVIVSKFSIDHFDLVRYITPTIPLFVLMLGSGVNTFYNLANNSRHKWLFLLLFAVLLDFALYQLFPKYLLFNSLLLLLYVAFALVVKAPSFISGPAISLSLFLLVGWFALVGAFHADKMLYAYTQSANLDAFLSHDTRVSQFSQFEANNAATTEEIAKRVEVSPVHAPNQIIYNYLGLAGFVAGFFLSTSLKKNKRVAH</sequence>
<feature type="transmembrane region" description="Helical" evidence="1">
    <location>
        <begin position="343"/>
        <end position="361"/>
    </location>
</feature>
<dbReference type="AlphaFoldDB" id="A0A8T4LDB9"/>
<organism evidence="2 3">
    <name type="scientific">Candidatus Iainarchaeum sp</name>
    <dbReference type="NCBI Taxonomy" id="3101447"/>
    <lineage>
        <taxon>Archaea</taxon>
        <taxon>Candidatus Iainarchaeota</taxon>
        <taxon>Candidatus Iainarchaeia</taxon>
        <taxon>Candidatus Iainarchaeales</taxon>
        <taxon>Candidatus Iainarchaeaceae</taxon>
        <taxon>Candidatus Iainarchaeum</taxon>
    </lineage>
</organism>
<feature type="transmembrane region" description="Helical" evidence="1">
    <location>
        <begin position="248"/>
        <end position="274"/>
    </location>
</feature>
<evidence type="ECO:0000256" key="1">
    <source>
        <dbReference type="SAM" id="Phobius"/>
    </source>
</evidence>
<protein>
    <submittedName>
        <fullName evidence="2">Uncharacterized protein</fullName>
    </submittedName>
</protein>
<keyword evidence="1" id="KW-0472">Membrane</keyword>
<feature type="transmembrane region" description="Helical" evidence="1">
    <location>
        <begin position="468"/>
        <end position="487"/>
    </location>
</feature>
<keyword evidence="1" id="KW-0812">Transmembrane</keyword>
<accession>A0A8T4LDB9</accession>
<reference evidence="2" key="2">
    <citation type="submission" date="2021-05" db="EMBL/GenBank/DDBJ databases">
        <title>Protein family content uncovers lineage relationships and bacterial pathway maintenance mechanisms in DPANN archaea.</title>
        <authorList>
            <person name="Castelle C.J."/>
            <person name="Meheust R."/>
            <person name="Jaffe A.L."/>
            <person name="Seitz K."/>
            <person name="Gong X."/>
            <person name="Baker B.J."/>
            <person name="Banfield J.F."/>
        </authorList>
    </citation>
    <scope>NUCLEOTIDE SEQUENCE</scope>
    <source>
        <strain evidence="2">RIFCSPLOWO2_01_FULL_58_19</strain>
    </source>
</reference>
<dbReference type="EMBL" id="JAGVWE010000006">
    <property type="protein sequence ID" value="MBS3063609.1"/>
    <property type="molecule type" value="Genomic_DNA"/>
</dbReference>
<keyword evidence="1" id="KW-1133">Transmembrane helix</keyword>
<feature type="transmembrane region" description="Helical" evidence="1">
    <location>
        <begin position="367"/>
        <end position="385"/>
    </location>
</feature>